<dbReference type="Pfam" id="PF02954">
    <property type="entry name" value="HTH_8"/>
    <property type="match status" value="1"/>
</dbReference>
<accession>E8WZD8</accession>
<reference evidence="5" key="1">
    <citation type="submission" date="2011-01" db="EMBL/GenBank/DDBJ databases">
        <title>Complete sequence of chromosome of Acidobacterium sp. MP5ACTX9.</title>
        <authorList>
            <consortium name="US DOE Joint Genome Institute"/>
            <person name="Lucas S."/>
            <person name="Copeland A."/>
            <person name="Lapidus A."/>
            <person name="Cheng J.-F."/>
            <person name="Goodwin L."/>
            <person name="Pitluck S."/>
            <person name="Teshima H."/>
            <person name="Detter J.C."/>
            <person name="Han C."/>
            <person name="Tapia R."/>
            <person name="Land M."/>
            <person name="Hauser L."/>
            <person name="Kyrpides N."/>
            <person name="Ivanova N."/>
            <person name="Ovchinnikova G."/>
            <person name="Pagani I."/>
            <person name="Rawat S.R."/>
            <person name="Mannisto M."/>
            <person name="Haggblom M.M."/>
            <person name="Woyke T."/>
        </authorList>
    </citation>
    <scope>NUCLEOTIDE SEQUENCE [LARGE SCALE GENOMIC DNA]</scope>
    <source>
        <strain evidence="5">MP5ACTX9</strain>
    </source>
</reference>
<evidence type="ECO:0000256" key="1">
    <source>
        <dbReference type="ARBA" id="ARBA00022741"/>
    </source>
</evidence>
<dbReference type="GO" id="GO:0006355">
    <property type="term" value="P:regulation of DNA-templated transcription"/>
    <property type="evidence" value="ECO:0007669"/>
    <property type="project" value="InterPro"/>
</dbReference>
<dbReference type="GO" id="GO:0005524">
    <property type="term" value="F:ATP binding"/>
    <property type="evidence" value="ECO:0007669"/>
    <property type="project" value="UniProtKB-KW"/>
</dbReference>
<name>E8WZD8_GRATM</name>
<dbReference type="InterPro" id="IPR009057">
    <property type="entry name" value="Homeodomain-like_sf"/>
</dbReference>
<dbReference type="Gene3D" id="3.40.50.300">
    <property type="entry name" value="P-loop containing nucleotide triphosphate hydrolases"/>
    <property type="match status" value="1"/>
</dbReference>
<evidence type="ECO:0000256" key="2">
    <source>
        <dbReference type="ARBA" id="ARBA00022840"/>
    </source>
</evidence>
<dbReference type="Proteomes" id="UP000000343">
    <property type="component" value="Chromosome"/>
</dbReference>
<protein>
    <submittedName>
        <fullName evidence="4">Sigma54 specific transcriptional regulator, Fis family</fullName>
    </submittedName>
</protein>
<keyword evidence="2" id="KW-0067">ATP-binding</keyword>
<dbReference type="Pfam" id="PF14532">
    <property type="entry name" value="Sigma54_activ_2"/>
    <property type="match status" value="1"/>
</dbReference>
<dbReference type="SUPFAM" id="SSF46689">
    <property type="entry name" value="Homeodomain-like"/>
    <property type="match status" value="1"/>
</dbReference>
<dbReference type="Gene3D" id="1.10.10.60">
    <property type="entry name" value="Homeodomain-like"/>
    <property type="match status" value="1"/>
</dbReference>
<evidence type="ECO:0000313" key="5">
    <source>
        <dbReference type="Proteomes" id="UP000000343"/>
    </source>
</evidence>
<organism evidence="5">
    <name type="scientific">Granulicella tundricola (strain ATCC BAA-1859 / DSM 23138 / MP5ACTX9)</name>
    <dbReference type="NCBI Taxonomy" id="1198114"/>
    <lineage>
        <taxon>Bacteria</taxon>
        <taxon>Pseudomonadati</taxon>
        <taxon>Acidobacteriota</taxon>
        <taxon>Terriglobia</taxon>
        <taxon>Terriglobales</taxon>
        <taxon>Acidobacteriaceae</taxon>
        <taxon>Granulicella</taxon>
    </lineage>
</organism>
<dbReference type="HOGENOM" id="CLU_936160_0_0_0"/>
<dbReference type="GO" id="GO:0043565">
    <property type="term" value="F:sequence-specific DNA binding"/>
    <property type="evidence" value="ECO:0007669"/>
    <property type="project" value="InterPro"/>
</dbReference>
<dbReference type="eggNOG" id="COG2204">
    <property type="taxonomic scope" value="Bacteria"/>
</dbReference>
<dbReference type="PROSITE" id="PS50045">
    <property type="entry name" value="SIGMA54_INTERACT_4"/>
    <property type="match status" value="1"/>
</dbReference>
<sequence length="297" mass="33164">MNASQGGISFGWCHLFVITDGWWLPISRLGMWIDSEFEGLVFVGASEGAVRLRVQVSRMAPYYRTALVMGEVGVGKREVARELHRLSLVDGDFVCCPAGELTDEMVDRARMGTLYLYGLEALGMEEQDGLMGRLERMDRMMRARETEVRLVCSADGELKGMVAAGRMRQYLCVRISGMEIRVPALRERMEDLSALVGMVRVSDGAMEKLRGHGWPGNLAELTEMLRVSARNGVLREEDVPEFTVVERAQTAILRLDEVMRQHVADVLERCSGNKLKASELLGISRSTLYRMLDGGLA</sequence>
<dbReference type="InterPro" id="IPR002197">
    <property type="entry name" value="HTH_Fis"/>
</dbReference>
<dbReference type="PANTHER" id="PTHR32071">
    <property type="entry name" value="TRANSCRIPTIONAL REGULATORY PROTEIN"/>
    <property type="match status" value="1"/>
</dbReference>
<dbReference type="InterPro" id="IPR027417">
    <property type="entry name" value="P-loop_NTPase"/>
</dbReference>
<dbReference type="EMBL" id="CP002480">
    <property type="protein sequence ID" value="ADW68826.1"/>
    <property type="molecule type" value="Genomic_DNA"/>
</dbReference>
<dbReference type="STRING" id="1198114.AciX9_1778"/>
<proteinExistence type="predicted"/>
<dbReference type="SUPFAM" id="SSF52540">
    <property type="entry name" value="P-loop containing nucleoside triphosphate hydrolases"/>
    <property type="match status" value="1"/>
</dbReference>
<dbReference type="InterPro" id="IPR002078">
    <property type="entry name" value="Sigma_54_int"/>
</dbReference>
<keyword evidence="5" id="KW-1185">Reference proteome</keyword>
<dbReference type="AlphaFoldDB" id="E8WZD8"/>
<gene>
    <name evidence="4" type="ordered locus">AciX9_1778</name>
</gene>
<feature type="domain" description="Sigma-54 factor interaction" evidence="3">
    <location>
        <begin position="42"/>
        <end position="230"/>
    </location>
</feature>
<evidence type="ECO:0000259" key="3">
    <source>
        <dbReference type="PROSITE" id="PS50045"/>
    </source>
</evidence>
<evidence type="ECO:0000313" key="4">
    <source>
        <dbReference type="EMBL" id="ADW68826.1"/>
    </source>
</evidence>
<dbReference type="PaxDb" id="1198114-AciX9_1778"/>
<dbReference type="KEGG" id="acm:AciX9_1778"/>
<keyword evidence="1" id="KW-0547">Nucleotide-binding</keyword>